<dbReference type="InterPro" id="IPR010718">
    <property type="entry name" value="DUF1294"/>
</dbReference>
<feature type="transmembrane region" description="Helical" evidence="1">
    <location>
        <begin position="28"/>
        <end position="45"/>
    </location>
</feature>
<evidence type="ECO:0000313" key="3">
    <source>
        <dbReference type="Proteomes" id="UP000645257"/>
    </source>
</evidence>
<accession>A0A918NZU3</accession>
<feature type="transmembrane region" description="Helical" evidence="1">
    <location>
        <begin position="91"/>
        <end position="110"/>
    </location>
</feature>
<keyword evidence="1" id="KW-0812">Transmembrane</keyword>
<organism evidence="2 3">
    <name type="scientific">Paludibacterium paludis</name>
    <dbReference type="NCBI Taxonomy" id="1225769"/>
    <lineage>
        <taxon>Bacteria</taxon>
        <taxon>Pseudomonadati</taxon>
        <taxon>Pseudomonadota</taxon>
        <taxon>Betaproteobacteria</taxon>
        <taxon>Neisseriales</taxon>
        <taxon>Chromobacteriaceae</taxon>
        <taxon>Paludibacterium</taxon>
    </lineage>
</organism>
<dbReference type="AlphaFoldDB" id="A0A918NZU3"/>
<evidence type="ECO:0000313" key="2">
    <source>
        <dbReference type="EMBL" id="GGY09678.1"/>
    </source>
</evidence>
<keyword evidence="1" id="KW-0472">Membrane</keyword>
<dbReference type="Pfam" id="PF06961">
    <property type="entry name" value="DUF1294"/>
    <property type="match status" value="1"/>
</dbReference>
<protein>
    <recommendedName>
        <fullName evidence="4">DUF1294 domain-containing protein</fullName>
    </recommendedName>
</protein>
<name>A0A918NZU3_9NEIS</name>
<comment type="caution">
    <text evidence="2">The sequence shown here is derived from an EMBL/GenBank/DDBJ whole genome shotgun (WGS) entry which is preliminary data.</text>
</comment>
<dbReference type="RefSeq" id="WP_189532008.1">
    <property type="nucleotide sequence ID" value="NZ_BMYX01000004.1"/>
</dbReference>
<proteinExistence type="predicted"/>
<evidence type="ECO:0008006" key="4">
    <source>
        <dbReference type="Google" id="ProtNLM"/>
    </source>
</evidence>
<reference evidence="2" key="2">
    <citation type="submission" date="2020-09" db="EMBL/GenBank/DDBJ databases">
        <authorList>
            <person name="Sun Q."/>
            <person name="Kim S."/>
        </authorList>
    </citation>
    <scope>NUCLEOTIDE SEQUENCE</scope>
    <source>
        <strain evidence="2">KCTC 32182</strain>
    </source>
</reference>
<reference evidence="2" key="1">
    <citation type="journal article" date="2014" name="Int. J. Syst. Evol. Microbiol.">
        <title>Complete genome sequence of Corynebacterium casei LMG S-19264T (=DSM 44701T), isolated from a smear-ripened cheese.</title>
        <authorList>
            <consortium name="US DOE Joint Genome Institute (JGI-PGF)"/>
            <person name="Walter F."/>
            <person name="Albersmeier A."/>
            <person name="Kalinowski J."/>
            <person name="Ruckert C."/>
        </authorList>
    </citation>
    <scope>NUCLEOTIDE SEQUENCE</scope>
    <source>
        <strain evidence="2">KCTC 32182</strain>
    </source>
</reference>
<keyword evidence="1" id="KW-1133">Transmembrane helix</keyword>
<gene>
    <name evidence="2" type="ORF">GCM10011289_10670</name>
</gene>
<keyword evidence="3" id="KW-1185">Reference proteome</keyword>
<evidence type="ECO:0000256" key="1">
    <source>
        <dbReference type="SAM" id="Phobius"/>
    </source>
</evidence>
<dbReference type="EMBL" id="BMYX01000004">
    <property type="protein sequence ID" value="GGY09678.1"/>
    <property type="molecule type" value="Genomic_DNA"/>
</dbReference>
<dbReference type="Proteomes" id="UP000645257">
    <property type="component" value="Unassembled WGS sequence"/>
</dbReference>
<sequence length="113" mass="13049">MRGLSLAGGFPVLVMSLLAWMRELRWPVQLYLAAGCLTFILYSFDKWRAVRGGRRVPETTLHLMELAGGWPGALIAQRLLRHKCSKSRYQWVFWLIVAVHYAAWGAWFWVAGR</sequence>